<sequence>MYKIQVIRQLVEGHPDFFFSYSGLIFKKYRTESDSFGKR</sequence>
<name>A0A7G9AA19_ECOLX</name>
<dbReference type="EMBL" id="MT180434">
    <property type="protein sequence ID" value="QNL33598.1"/>
    <property type="molecule type" value="Genomic_DNA"/>
</dbReference>
<dbReference type="AlphaFoldDB" id="A0A7G9AA19"/>
<proteinExistence type="predicted"/>
<accession>A0A7G9AA19</accession>
<organism evidence="1">
    <name type="scientific">Escherichia coli</name>
    <dbReference type="NCBI Taxonomy" id="562"/>
    <lineage>
        <taxon>Bacteria</taxon>
        <taxon>Pseudomonadati</taxon>
        <taxon>Pseudomonadota</taxon>
        <taxon>Gammaproteobacteria</taxon>
        <taxon>Enterobacterales</taxon>
        <taxon>Enterobacteriaceae</taxon>
        <taxon>Escherichia</taxon>
    </lineage>
</organism>
<protein>
    <submittedName>
        <fullName evidence="1">Uncharacterized protein</fullName>
    </submittedName>
</protein>
<evidence type="ECO:0000313" key="1">
    <source>
        <dbReference type="EMBL" id="QNL33598.1"/>
    </source>
</evidence>
<keyword evidence="1" id="KW-0614">Plasmid</keyword>
<reference evidence="1" key="1">
    <citation type="submission" date="2020-03" db="EMBL/GenBank/DDBJ databases">
        <title>Comparative analysis of multidrug resistant Escherichia coli ST216 isolates from silver gulls in Australia.</title>
        <authorList>
            <person name="Tarabai H."/>
            <person name="Wyrsch E.R."/>
            <person name="Bitar I."/>
            <person name="Djordjevic S.P."/>
            <person name="Dolejska M."/>
        </authorList>
    </citation>
    <scope>NUCLEOTIDE SEQUENCE</scope>
    <source>
        <strain evidence="1">CE1681</strain>
        <plasmid evidence="1">pCE1681-E</plasmid>
    </source>
</reference>
<geneLocation type="plasmid" evidence="1">
    <name>pCE1681-E</name>
</geneLocation>